<keyword evidence="3" id="KW-1185">Reference proteome</keyword>
<organism evidence="2 3">
    <name type="scientific">Castilleja foliolosa</name>
    <dbReference type="NCBI Taxonomy" id="1961234"/>
    <lineage>
        <taxon>Eukaryota</taxon>
        <taxon>Viridiplantae</taxon>
        <taxon>Streptophyta</taxon>
        <taxon>Embryophyta</taxon>
        <taxon>Tracheophyta</taxon>
        <taxon>Spermatophyta</taxon>
        <taxon>Magnoliopsida</taxon>
        <taxon>eudicotyledons</taxon>
        <taxon>Gunneridae</taxon>
        <taxon>Pentapetalae</taxon>
        <taxon>asterids</taxon>
        <taxon>lamiids</taxon>
        <taxon>Lamiales</taxon>
        <taxon>Orobanchaceae</taxon>
        <taxon>Pedicularideae</taxon>
        <taxon>Castillejinae</taxon>
        <taxon>Castilleja</taxon>
    </lineage>
</organism>
<evidence type="ECO:0000313" key="3">
    <source>
        <dbReference type="Proteomes" id="UP001632038"/>
    </source>
</evidence>
<dbReference type="AlphaFoldDB" id="A0ABD3BBQ8"/>
<protein>
    <submittedName>
        <fullName evidence="2">Uncharacterized protein</fullName>
    </submittedName>
</protein>
<feature type="region of interest" description="Disordered" evidence="1">
    <location>
        <begin position="1"/>
        <end position="22"/>
    </location>
</feature>
<gene>
    <name evidence="2" type="ORF">CASFOL_040471</name>
</gene>
<proteinExistence type="predicted"/>
<dbReference type="Proteomes" id="UP001632038">
    <property type="component" value="Unassembled WGS sequence"/>
</dbReference>
<accession>A0ABD3BBQ8</accession>
<reference evidence="3" key="1">
    <citation type="journal article" date="2024" name="IScience">
        <title>Strigolactones Initiate the Formation of Haustorium-like Structures in Castilleja.</title>
        <authorList>
            <person name="Buerger M."/>
            <person name="Peterson D."/>
            <person name="Chory J."/>
        </authorList>
    </citation>
    <scope>NUCLEOTIDE SEQUENCE [LARGE SCALE GENOMIC DNA]</scope>
</reference>
<comment type="caution">
    <text evidence="2">The sequence shown here is derived from an EMBL/GenBank/DDBJ whole genome shotgun (WGS) entry which is preliminary data.</text>
</comment>
<feature type="compositionally biased region" description="Basic and acidic residues" evidence="1">
    <location>
        <begin position="1"/>
        <end position="13"/>
    </location>
</feature>
<sequence>MLHEVAAVDDHPTRTLTPEEQLQDGGEVSLFRRAILDVNYPPK</sequence>
<dbReference type="EMBL" id="JAVIJP010000100">
    <property type="protein sequence ID" value="KAL3614810.1"/>
    <property type="molecule type" value="Genomic_DNA"/>
</dbReference>
<evidence type="ECO:0000313" key="2">
    <source>
        <dbReference type="EMBL" id="KAL3614810.1"/>
    </source>
</evidence>
<evidence type="ECO:0000256" key="1">
    <source>
        <dbReference type="SAM" id="MobiDB-lite"/>
    </source>
</evidence>
<name>A0ABD3BBQ8_9LAMI</name>